<accession>A0A1T2XMV4</accession>
<dbReference type="EMBL" id="MSZX01000001">
    <property type="protein sequence ID" value="OPA81066.1"/>
    <property type="molecule type" value="Genomic_DNA"/>
</dbReference>
<proteinExistence type="predicted"/>
<dbReference type="STRING" id="1324314.BVG16_01615"/>
<comment type="caution">
    <text evidence="1">The sequence shown here is derived from an EMBL/GenBank/DDBJ whole genome shotgun (WGS) entry which is preliminary data.</text>
</comment>
<evidence type="ECO:0000313" key="2">
    <source>
        <dbReference type="Proteomes" id="UP000190188"/>
    </source>
</evidence>
<reference evidence="1 2" key="1">
    <citation type="submission" date="2017-01" db="EMBL/GenBank/DDBJ databases">
        <title>Genome analysis of Paenibacillus selenitrireducens ES3-24.</title>
        <authorList>
            <person name="Xu D."/>
            <person name="Yao R."/>
            <person name="Zheng S."/>
        </authorList>
    </citation>
    <scope>NUCLEOTIDE SEQUENCE [LARGE SCALE GENOMIC DNA]</scope>
    <source>
        <strain evidence="1 2">ES3-24</strain>
    </source>
</reference>
<sequence>MRLNKLLSRFPEKVVLLLLKHLVFSPSYLIQNIDVGGKSQNSSSDNLLPLRFPRKLIQHKKDASKEAPLYGNVMVCNNN</sequence>
<evidence type="ECO:0000313" key="1">
    <source>
        <dbReference type="EMBL" id="OPA81066.1"/>
    </source>
</evidence>
<keyword evidence="2" id="KW-1185">Reference proteome</keyword>
<gene>
    <name evidence="1" type="ORF">BVG16_01615</name>
</gene>
<organism evidence="1 2">
    <name type="scientific">Paenibacillus selenitireducens</name>
    <dbReference type="NCBI Taxonomy" id="1324314"/>
    <lineage>
        <taxon>Bacteria</taxon>
        <taxon>Bacillati</taxon>
        <taxon>Bacillota</taxon>
        <taxon>Bacilli</taxon>
        <taxon>Bacillales</taxon>
        <taxon>Paenibacillaceae</taxon>
        <taxon>Paenibacillus</taxon>
    </lineage>
</organism>
<name>A0A1T2XMV4_9BACL</name>
<protein>
    <submittedName>
        <fullName evidence="1">Uncharacterized protein</fullName>
    </submittedName>
</protein>
<dbReference type="Proteomes" id="UP000190188">
    <property type="component" value="Unassembled WGS sequence"/>
</dbReference>
<dbReference type="AlphaFoldDB" id="A0A1T2XMV4"/>